<dbReference type="PRINTS" id="PR00035">
    <property type="entry name" value="HTHGNTR"/>
</dbReference>
<feature type="compositionally biased region" description="Gly residues" evidence="4">
    <location>
        <begin position="20"/>
        <end position="31"/>
    </location>
</feature>
<dbReference type="InterPro" id="IPR011663">
    <property type="entry name" value="UTRA"/>
</dbReference>
<evidence type="ECO:0000256" key="1">
    <source>
        <dbReference type="ARBA" id="ARBA00023015"/>
    </source>
</evidence>
<dbReference type="Proteomes" id="UP000321196">
    <property type="component" value="Unassembled WGS sequence"/>
</dbReference>
<proteinExistence type="predicted"/>
<dbReference type="SMART" id="SM00866">
    <property type="entry name" value="UTRA"/>
    <property type="match status" value="1"/>
</dbReference>
<dbReference type="InterPro" id="IPR050679">
    <property type="entry name" value="Bact_HTH_transcr_reg"/>
</dbReference>
<dbReference type="PANTHER" id="PTHR44846:SF1">
    <property type="entry name" value="MANNOSYL-D-GLYCERATE TRANSPORT_METABOLISM SYSTEM REPRESSOR MNGR-RELATED"/>
    <property type="match status" value="1"/>
</dbReference>
<dbReference type="InterPro" id="IPR000524">
    <property type="entry name" value="Tscrpt_reg_HTH_GntR"/>
</dbReference>
<feature type="region of interest" description="Disordered" evidence="4">
    <location>
        <begin position="1"/>
        <end position="35"/>
    </location>
</feature>
<dbReference type="Gene3D" id="3.40.1410.10">
    <property type="entry name" value="Chorismate lyase-like"/>
    <property type="match status" value="1"/>
</dbReference>
<keyword evidence="1" id="KW-0805">Transcription regulation</keyword>
<accession>A0A5C8HQZ9</accession>
<dbReference type="Pfam" id="PF07702">
    <property type="entry name" value="UTRA"/>
    <property type="match status" value="1"/>
</dbReference>
<name>A0A5C8HQZ9_9MICO</name>
<dbReference type="Pfam" id="PF00392">
    <property type="entry name" value="GntR"/>
    <property type="match status" value="1"/>
</dbReference>
<evidence type="ECO:0000313" key="6">
    <source>
        <dbReference type="EMBL" id="TXK05702.1"/>
    </source>
</evidence>
<dbReference type="SUPFAM" id="SSF64288">
    <property type="entry name" value="Chorismate lyase-like"/>
    <property type="match status" value="1"/>
</dbReference>
<dbReference type="SUPFAM" id="SSF46785">
    <property type="entry name" value="Winged helix' DNA-binding domain"/>
    <property type="match status" value="1"/>
</dbReference>
<dbReference type="GO" id="GO:0003700">
    <property type="term" value="F:DNA-binding transcription factor activity"/>
    <property type="evidence" value="ECO:0007669"/>
    <property type="project" value="InterPro"/>
</dbReference>
<dbReference type="EMBL" id="VRSW01000001">
    <property type="protein sequence ID" value="TXK05702.1"/>
    <property type="molecule type" value="Genomic_DNA"/>
</dbReference>
<dbReference type="PANTHER" id="PTHR44846">
    <property type="entry name" value="MANNOSYL-D-GLYCERATE TRANSPORT/METABOLISM SYSTEM REPRESSOR MNGR-RELATED"/>
    <property type="match status" value="1"/>
</dbReference>
<evidence type="ECO:0000313" key="7">
    <source>
        <dbReference type="Proteomes" id="UP000321196"/>
    </source>
</evidence>
<evidence type="ECO:0000259" key="5">
    <source>
        <dbReference type="PROSITE" id="PS50949"/>
    </source>
</evidence>
<evidence type="ECO:0000256" key="2">
    <source>
        <dbReference type="ARBA" id="ARBA00023125"/>
    </source>
</evidence>
<dbReference type="CDD" id="cd07377">
    <property type="entry name" value="WHTH_GntR"/>
    <property type="match status" value="1"/>
</dbReference>
<dbReference type="PROSITE" id="PS50949">
    <property type="entry name" value="HTH_GNTR"/>
    <property type="match status" value="1"/>
</dbReference>
<dbReference type="GO" id="GO:0045892">
    <property type="term" value="P:negative regulation of DNA-templated transcription"/>
    <property type="evidence" value="ECO:0007669"/>
    <property type="project" value="TreeGrafter"/>
</dbReference>
<dbReference type="OrthoDB" id="3210131at2"/>
<evidence type="ECO:0000256" key="3">
    <source>
        <dbReference type="ARBA" id="ARBA00023163"/>
    </source>
</evidence>
<dbReference type="InterPro" id="IPR028978">
    <property type="entry name" value="Chorismate_lyase_/UTRA_dom_sf"/>
</dbReference>
<gene>
    <name evidence="6" type="ORF">FVP60_01550</name>
</gene>
<keyword evidence="2" id="KW-0238">DNA-binding</keyword>
<keyword evidence="3" id="KW-0804">Transcription</keyword>
<comment type="caution">
    <text evidence="6">The sequence shown here is derived from an EMBL/GenBank/DDBJ whole genome shotgun (WGS) entry which is preliminary data.</text>
</comment>
<dbReference type="InterPro" id="IPR036388">
    <property type="entry name" value="WH-like_DNA-bd_sf"/>
</dbReference>
<dbReference type="AlphaFoldDB" id="A0A5C8HQZ9"/>
<dbReference type="Gene3D" id="1.10.10.10">
    <property type="entry name" value="Winged helix-like DNA-binding domain superfamily/Winged helix DNA-binding domain"/>
    <property type="match status" value="1"/>
</dbReference>
<organism evidence="6 7">
    <name type="scientific">Microbacterium mitrae</name>
    <dbReference type="NCBI Taxonomy" id="664640"/>
    <lineage>
        <taxon>Bacteria</taxon>
        <taxon>Bacillati</taxon>
        <taxon>Actinomycetota</taxon>
        <taxon>Actinomycetes</taxon>
        <taxon>Micrococcales</taxon>
        <taxon>Microbacteriaceae</taxon>
        <taxon>Microbacterium</taxon>
    </lineage>
</organism>
<keyword evidence="7" id="KW-1185">Reference proteome</keyword>
<dbReference type="SMART" id="SM00345">
    <property type="entry name" value="HTH_GNTR"/>
    <property type="match status" value="1"/>
</dbReference>
<evidence type="ECO:0000256" key="4">
    <source>
        <dbReference type="SAM" id="MobiDB-lite"/>
    </source>
</evidence>
<dbReference type="GO" id="GO:0003677">
    <property type="term" value="F:DNA binding"/>
    <property type="evidence" value="ECO:0007669"/>
    <property type="project" value="UniProtKB-KW"/>
</dbReference>
<protein>
    <submittedName>
        <fullName evidence="6">GntR family transcriptional regulator</fullName>
    </submittedName>
</protein>
<reference evidence="6 7" key="1">
    <citation type="submission" date="2019-08" db="EMBL/GenBank/DDBJ databases">
        <authorList>
            <person name="Dong K."/>
        </authorList>
    </citation>
    <scope>NUCLEOTIDE SEQUENCE [LARGE SCALE GENOMIC DNA]</scope>
    <source>
        <strain evidence="6 7">M4-8</strain>
    </source>
</reference>
<sequence>MTENAASGDPKEEAVTNLAGGAGDGDGGNLGVGHANTLTQHGRQRIARGALGPGDAIPTEAELAEKWQTSRGPIRNALAALKAEGLIETSRGRPARVRERKSGQAVDVSIPFTRWARDIGAVPAASTHEVSMRRADAEKAALLNIAEGDAIVEVLRLRSLDNRRTMLERLSYTADVGRVLFDVDLDTVSITEYLESRGFAGATVEHEIDAVAADETDAKLLGVPRGFPILRLRRISSDATGTRFEASDDRYLSDIVRFTVSASGRSQRGDAYVRPLSGA</sequence>
<dbReference type="InterPro" id="IPR036390">
    <property type="entry name" value="WH_DNA-bd_sf"/>
</dbReference>
<feature type="domain" description="HTH gntR-type" evidence="5">
    <location>
        <begin position="32"/>
        <end position="100"/>
    </location>
</feature>